<evidence type="ECO:0000313" key="2">
    <source>
        <dbReference type="EMBL" id="RGR64157.1"/>
    </source>
</evidence>
<reference evidence="1" key="1">
    <citation type="submission" date="2015-05" db="EMBL/GenBank/DDBJ databases">
        <authorList>
            <person name="Wang D.B."/>
            <person name="Wang M."/>
        </authorList>
    </citation>
    <scope>NUCLEOTIDE SEQUENCE [LARGE SCALE GENOMIC DNA]</scope>
    <source>
        <strain evidence="1">L1-83</strain>
    </source>
</reference>
<dbReference type="EMBL" id="QRUN01000047">
    <property type="protein sequence ID" value="RGR64157.1"/>
    <property type="molecule type" value="Genomic_DNA"/>
</dbReference>
<dbReference type="STRING" id="360807.ERS852392_01226"/>
<proteinExistence type="predicted"/>
<evidence type="ECO:0000313" key="3">
    <source>
        <dbReference type="Proteomes" id="UP000049828"/>
    </source>
</evidence>
<dbReference type="EMBL" id="CVRS01000144">
    <property type="protein sequence ID" value="CRL43580.1"/>
    <property type="molecule type" value="Genomic_DNA"/>
</dbReference>
<dbReference type="Proteomes" id="UP000049828">
    <property type="component" value="Unassembled WGS sequence"/>
</dbReference>
<dbReference type="Proteomes" id="UP000285820">
    <property type="component" value="Unassembled WGS sequence"/>
</dbReference>
<dbReference type="AlphaFoldDB" id="A0A0M6X0Y4"/>
<reference evidence="2 4" key="3">
    <citation type="submission" date="2018-08" db="EMBL/GenBank/DDBJ databases">
        <title>A genome reference for cultivated species of the human gut microbiota.</title>
        <authorList>
            <person name="Zou Y."/>
            <person name="Xue W."/>
            <person name="Luo G."/>
        </authorList>
    </citation>
    <scope>NUCLEOTIDE SEQUENCE [LARGE SCALE GENOMIC DNA]</scope>
    <source>
        <strain evidence="2 4">AF24-4</strain>
    </source>
</reference>
<keyword evidence="3" id="KW-1185">Reference proteome</keyword>
<name>A0A0M6X0Y4_9FIRM</name>
<accession>A0A0M6X0Y4</accession>
<dbReference type="OrthoDB" id="1150977at2"/>
<reference evidence="3" key="2">
    <citation type="submission" date="2015-05" db="EMBL/GenBank/DDBJ databases">
        <authorList>
            <consortium name="Pathogen Informatics"/>
        </authorList>
    </citation>
    <scope>NUCLEOTIDE SEQUENCE [LARGE SCALE GENOMIC DNA]</scope>
    <source>
        <strain evidence="3">L1-83</strain>
    </source>
</reference>
<protein>
    <submittedName>
        <fullName evidence="1">Uncharacterized protein</fullName>
    </submittedName>
</protein>
<dbReference type="RefSeq" id="WP_055040717.1">
    <property type="nucleotide sequence ID" value="NZ_CVRS01000144.1"/>
</dbReference>
<gene>
    <name evidence="2" type="ORF">DWY29_16415</name>
    <name evidence="1" type="ORF">RIL183_34431</name>
</gene>
<evidence type="ECO:0000313" key="4">
    <source>
        <dbReference type="Proteomes" id="UP000285820"/>
    </source>
</evidence>
<sequence>MKVIKIKFEYGCFPVWIYGENNELIENDLPPYLIGDSDIDPKFLNIQKIYDSLYLDDGKEFKYIGFKEAEKRENFFRELLLVINLLKNKLNDEYIIEDNMDFLKKTIN</sequence>
<organism evidence="1 3">
    <name type="scientific">Roseburia inulinivorans</name>
    <dbReference type="NCBI Taxonomy" id="360807"/>
    <lineage>
        <taxon>Bacteria</taxon>
        <taxon>Bacillati</taxon>
        <taxon>Bacillota</taxon>
        <taxon>Clostridia</taxon>
        <taxon>Lachnospirales</taxon>
        <taxon>Lachnospiraceae</taxon>
        <taxon>Roseburia</taxon>
    </lineage>
</organism>
<evidence type="ECO:0000313" key="1">
    <source>
        <dbReference type="EMBL" id="CRL43580.1"/>
    </source>
</evidence>